<dbReference type="OrthoDB" id="9791785at2"/>
<proteinExistence type="predicted"/>
<dbReference type="EMBL" id="NMUQ01000002">
    <property type="protein sequence ID" value="OXM14649.1"/>
    <property type="molecule type" value="Genomic_DNA"/>
</dbReference>
<dbReference type="Gene3D" id="1.10.10.10">
    <property type="entry name" value="Winged helix-like DNA-binding domain superfamily/Winged helix DNA-binding domain"/>
    <property type="match status" value="1"/>
</dbReference>
<dbReference type="InterPro" id="IPR052509">
    <property type="entry name" value="Metal_resp_DNA-bind_regulator"/>
</dbReference>
<gene>
    <name evidence="2" type="ORF">CGZ75_17195</name>
</gene>
<evidence type="ECO:0000313" key="3">
    <source>
        <dbReference type="Proteomes" id="UP000215145"/>
    </source>
</evidence>
<dbReference type="Proteomes" id="UP000215145">
    <property type="component" value="Unassembled WGS sequence"/>
</dbReference>
<name>A0A229NYD4_9BACL</name>
<keyword evidence="3" id="KW-1185">Reference proteome</keyword>
<dbReference type="PANTHER" id="PTHR33169:SF14">
    <property type="entry name" value="TRANSCRIPTIONAL REGULATOR RV3488"/>
    <property type="match status" value="1"/>
</dbReference>
<sequence length="122" mass="14220">MAEWTSQVRRGILEYCVLSLIGSKPTYGYELVTMLNRWESLAVTEGTLYPILRRLINEKHLESFWQESDSGPPRKYYRLTPQGQQLVENMAQDWSKIVEAVYQIEKLKVAGIYESIGKDIFE</sequence>
<dbReference type="InterPro" id="IPR005149">
    <property type="entry name" value="Tscrpt_reg_PadR_N"/>
</dbReference>
<organism evidence="2 3">
    <name type="scientific">Paenibacillus herberti</name>
    <dbReference type="NCBI Taxonomy" id="1619309"/>
    <lineage>
        <taxon>Bacteria</taxon>
        <taxon>Bacillati</taxon>
        <taxon>Bacillota</taxon>
        <taxon>Bacilli</taxon>
        <taxon>Bacillales</taxon>
        <taxon>Paenibacillaceae</taxon>
        <taxon>Paenibacillus</taxon>
    </lineage>
</organism>
<comment type="caution">
    <text evidence="2">The sequence shown here is derived from an EMBL/GenBank/DDBJ whole genome shotgun (WGS) entry which is preliminary data.</text>
</comment>
<dbReference type="InterPro" id="IPR036390">
    <property type="entry name" value="WH_DNA-bd_sf"/>
</dbReference>
<dbReference type="AlphaFoldDB" id="A0A229NYD4"/>
<reference evidence="2 3" key="1">
    <citation type="submission" date="2017-07" db="EMBL/GenBank/DDBJ databases">
        <title>Paenibacillus herberti R33 genome sequencing and assembly.</title>
        <authorList>
            <person name="Su W."/>
        </authorList>
    </citation>
    <scope>NUCLEOTIDE SEQUENCE [LARGE SCALE GENOMIC DNA]</scope>
    <source>
        <strain evidence="2 3">R33</strain>
    </source>
</reference>
<dbReference type="SUPFAM" id="SSF46785">
    <property type="entry name" value="Winged helix' DNA-binding domain"/>
    <property type="match status" value="1"/>
</dbReference>
<dbReference type="PANTHER" id="PTHR33169">
    <property type="entry name" value="PADR-FAMILY TRANSCRIPTIONAL REGULATOR"/>
    <property type="match status" value="1"/>
</dbReference>
<accession>A0A229NYD4</accession>
<dbReference type="InterPro" id="IPR036388">
    <property type="entry name" value="WH-like_DNA-bd_sf"/>
</dbReference>
<dbReference type="RefSeq" id="WP_089525465.1">
    <property type="nucleotide sequence ID" value="NZ_NMUQ01000002.1"/>
</dbReference>
<evidence type="ECO:0000313" key="2">
    <source>
        <dbReference type="EMBL" id="OXM14649.1"/>
    </source>
</evidence>
<dbReference type="Pfam" id="PF03551">
    <property type="entry name" value="PadR"/>
    <property type="match status" value="1"/>
</dbReference>
<evidence type="ECO:0000259" key="1">
    <source>
        <dbReference type="Pfam" id="PF03551"/>
    </source>
</evidence>
<protein>
    <submittedName>
        <fullName evidence="2">PadR family transcriptional regulator</fullName>
    </submittedName>
</protein>
<feature type="domain" description="Transcription regulator PadR N-terminal" evidence="1">
    <location>
        <begin position="17"/>
        <end position="87"/>
    </location>
</feature>